<sequence>MSGLPREILKWLQSLDLTWKIKNPKWDLSNGFLIAEIFSWYFPQDIRMFSFYNRDSLEMKKKNWYILKNFILKNQIAVNMEDVDGTIYCKEGAAARLMESLYEYLTKKSLKKLTPDTDKDYTDYAYQVQLPMYQRSTLSKALKNNLRLPEIIADQNMPTYSHMPNWYSDRTILKSQKIVNDHLAHRRSERRADPKRFGIKPTLGDRCVRRHPSGSYTILSTKTSFLKAATDNFSELRSAEDTFVNQPLSREPSAYFKEIKVKQMNKSKLCQPSVTSH</sequence>
<dbReference type="Proteomes" id="UP000678393">
    <property type="component" value="Unassembled WGS sequence"/>
</dbReference>
<evidence type="ECO:0000259" key="1">
    <source>
        <dbReference type="Pfam" id="PF06294"/>
    </source>
</evidence>
<dbReference type="AlphaFoldDB" id="A0A8S3YXK8"/>
<gene>
    <name evidence="2" type="ORF">CUNI_LOCUS5458</name>
</gene>
<dbReference type="InterPro" id="IPR036872">
    <property type="entry name" value="CH_dom_sf"/>
</dbReference>
<dbReference type="InterPro" id="IPR052111">
    <property type="entry name" value="Spermatogenesis_Ciliary_MAP"/>
</dbReference>
<dbReference type="Pfam" id="PF06294">
    <property type="entry name" value="CH_2"/>
    <property type="match status" value="1"/>
</dbReference>
<dbReference type="PANTHER" id="PTHR12509:SF8">
    <property type="entry name" value="SPERMATOGENESIS-ASSOCIATED PROTEIN 4"/>
    <property type="match status" value="1"/>
</dbReference>
<dbReference type="PANTHER" id="PTHR12509">
    <property type="entry name" value="SPERMATOGENESIS-ASSOCIATED 4-RELATED"/>
    <property type="match status" value="1"/>
</dbReference>
<dbReference type="GO" id="GO:0005930">
    <property type="term" value="C:axoneme"/>
    <property type="evidence" value="ECO:0007669"/>
    <property type="project" value="TreeGrafter"/>
</dbReference>
<dbReference type="EMBL" id="CAJHNH020000791">
    <property type="protein sequence ID" value="CAG5119900.1"/>
    <property type="molecule type" value="Genomic_DNA"/>
</dbReference>
<dbReference type="Gene3D" id="1.10.418.10">
    <property type="entry name" value="Calponin-like domain"/>
    <property type="match status" value="1"/>
</dbReference>
<evidence type="ECO:0000313" key="3">
    <source>
        <dbReference type="Proteomes" id="UP000678393"/>
    </source>
</evidence>
<evidence type="ECO:0000313" key="2">
    <source>
        <dbReference type="EMBL" id="CAG5119900.1"/>
    </source>
</evidence>
<dbReference type="InterPro" id="IPR010441">
    <property type="entry name" value="CH_2"/>
</dbReference>
<keyword evidence="3" id="KW-1185">Reference proteome</keyword>
<protein>
    <recommendedName>
        <fullName evidence="1">CH-like domain-containing protein</fullName>
    </recommendedName>
</protein>
<organism evidence="2 3">
    <name type="scientific">Candidula unifasciata</name>
    <dbReference type="NCBI Taxonomy" id="100452"/>
    <lineage>
        <taxon>Eukaryota</taxon>
        <taxon>Metazoa</taxon>
        <taxon>Spiralia</taxon>
        <taxon>Lophotrochozoa</taxon>
        <taxon>Mollusca</taxon>
        <taxon>Gastropoda</taxon>
        <taxon>Heterobranchia</taxon>
        <taxon>Euthyneura</taxon>
        <taxon>Panpulmonata</taxon>
        <taxon>Eupulmonata</taxon>
        <taxon>Stylommatophora</taxon>
        <taxon>Helicina</taxon>
        <taxon>Helicoidea</taxon>
        <taxon>Geomitridae</taxon>
        <taxon>Candidula</taxon>
    </lineage>
</organism>
<dbReference type="GO" id="GO:0051493">
    <property type="term" value="P:regulation of cytoskeleton organization"/>
    <property type="evidence" value="ECO:0007669"/>
    <property type="project" value="TreeGrafter"/>
</dbReference>
<accession>A0A8S3YXK8</accession>
<proteinExistence type="predicted"/>
<name>A0A8S3YXK8_9EUPU</name>
<feature type="domain" description="CH-like" evidence="1">
    <location>
        <begin position="8"/>
        <end position="103"/>
    </location>
</feature>
<dbReference type="GO" id="GO:0008017">
    <property type="term" value="F:microtubule binding"/>
    <property type="evidence" value="ECO:0007669"/>
    <property type="project" value="TreeGrafter"/>
</dbReference>
<dbReference type="OrthoDB" id="62528at2759"/>
<comment type="caution">
    <text evidence="2">The sequence shown here is derived from an EMBL/GenBank/DDBJ whole genome shotgun (WGS) entry which is preliminary data.</text>
</comment>
<reference evidence="2" key="1">
    <citation type="submission" date="2021-04" db="EMBL/GenBank/DDBJ databases">
        <authorList>
            <consortium name="Molecular Ecology Group"/>
        </authorList>
    </citation>
    <scope>NUCLEOTIDE SEQUENCE</scope>
</reference>